<dbReference type="Proteomes" id="UP000886786">
    <property type="component" value="Unassembled WGS sequence"/>
</dbReference>
<protein>
    <submittedName>
        <fullName evidence="1">Uncharacterized protein</fullName>
    </submittedName>
</protein>
<reference evidence="1" key="1">
    <citation type="submission" date="2020-10" db="EMBL/GenBank/DDBJ databases">
        <authorList>
            <person name="Gilroy R."/>
        </authorList>
    </citation>
    <scope>NUCLEOTIDE SEQUENCE</scope>
    <source>
        <strain evidence="1">CHK147-3167</strain>
    </source>
</reference>
<reference evidence="1" key="2">
    <citation type="journal article" date="2021" name="PeerJ">
        <title>Extensive microbial diversity within the chicken gut microbiome revealed by metagenomics and culture.</title>
        <authorList>
            <person name="Gilroy R."/>
            <person name="Ravi A."/>
            <person name="Getino M."/>
            <person name="Pursley I."/>
            <person name="Horton D.L."/>
            <person name="Alikhan N.F."/>
            <person name="Baker D."/>
            <person name="Gharbi K."/>
            <person name="Hall N."/>
            <person name="Watson M."/>
            <person name="Adriaenssens E.M."/>
            <person name="Foster-Nyarko E."/>
            <person name="Jarju S."/>
            <person name="Secka A."/>
            <person name="Antonio M."/>
            <person name="Oren A."/>
            <person name="Chaudhuri R.R."/>
            <person name="La Ragione R."/>
            <person name="Hildebrand F."/>
            <person name="Pallen M.J."/>
        </authorList>
    </citation>
    <scope>NUCLEOTIDE SEQUENCE</scope>
    <source>
        <strain evidence="1">CHK147-3167</strain>
    </source>
</reference>
<proteinExistence type="predicted"/>
<sequence>MSLEEIKAYNSLITKTDDIKEVFSIIDKIDSVFDLNLIAESLLNDISILKMIDDSSKEISLLSFKVRCIWQRIDELKEKINDKGTVNLLFATSNAGNVYALDDIKSIDLSYYSEIEECLNNIRNGAELKTFSSTDKRKKNILFYKKGNGKQVRVYAIKVSGNYICVFGVAVKKDNWSKKMSTMLDSRMAIVTDEVHEFKKMIETGNERFIKESERNYSDIQNVLSINDKNSYFEVCKNYLISYSNNYMTRMISDDKLYDLLDELDLRELCEISKLVLTFEIPDFKKNIIQDKIKDSYLSGYGVSIEEKVKIKRG</sequence>
<organism evidence="1 2">
    <name type="scientific">Candidatus Coprosoma intestinipullorum</name>
    <dbReference type="NCBI Taxonomy" id="2840752"/>
    <lineage>
        <taxon>Bacteria</taxon>
        <taxon>Bacillati</taxon>
        <taxon>Bacillota</taxon>
        <taxon>Bacillota incertae sedis</taxon>
        <taxon>Candidatus Coprosoma</taxon>
    </lineage>
</organism>
<comment type="caution">
    <text evidence="1">The sequence shown here is derived from an EMBL/GenBank/DDBJ whole genome shotgun (WGS) entry which is preliminary data.</text>
</comment>
<evidence type="ECO:0000313" key="1">
    <source>
        <dbReference type="EMBL" id="HIQ91178.1"/>
    </source>
</evidence>
<dbReference type="AlphaFoldDB" id="A0A9D0ZRH3"/>
<dbReference type="EMBL" id="DVFV01000103">
    <property type="protein sequence ID" value="HIQ91178.1"/>
    <property type="molecule type" value="Genomic_DNA"/>
</dbReference>
<name>A0A9D0ZRH3_9FIRM</name>
<gene>
    <name evidence="1" type="ORF">IAB27_06105</name>
</gene>
<evidence type="ECO:0000313" key="2">
    <source>
        <dbReference type="Proteomes" id="UP000886786"/>
    </source>
</evidence>
<accession>A0A9D0ZRH3</accession>